<dbReference type="Gene3D" id="1.10.10.10">
    <property type="entry name" value="Winged helix-like DNA-binding domain superfamily/Winged helix DNA-binding domain"/>
    <property type="match status" value="1"/>
</dbReference>
<feature type="compositionally biased region" description="Polar residues" evidence="5">
    <location>
        <begin position="127"/>
        <end position="140"/>
    </location>
</feature>
<evidence type="ECO:0000256" key="5">
    <source>
        <dbReference type="SAM" id="MobiDB-lite"/>
    </source>
</evidence>
<dbReference type="GO" id="GO:0045892">
    <property type="term" value="P:negative regulation of DNA-templated transcription"/>
    <property type="evidence" value="ECO:0007669"/>
    <property type="project" value="InterPro"/>
</dbReference>
<dbReference type="AlphaFoldDB" id="D2QZY4"/>
<protein>
    <submittedName>
        <fullName evidence="6">Transcriptional repressor, CopY family</fullName>
    </submittedName>
</protein>
<evidence type="ECO:0000256" key="4">
    <source>
        <dbReference type="ARBA" id="ARBA00023163"/>
    </source>
</evidence>
<proteinExistence type="inferred from homology"/>
<organism evidence="6 7">
    <name type="scientific">Pirellula staleyi (strain ATCC 27377 / DSM 6068 / ICPB 4128)</name>
    <name type="common">Pirella staleyi</name>
    <dbReference type="NCBI Taxonomy" id="530564"/>
    <lineage>
        <taxon>Bacteria</taxon>
        <taxon>Pseudomonadati</taxon>
        <taxon>Planctomycetota</taxon>
        <taxon>Planctomycetia</taxon>
        <taxon>Pirellulales</taxon>
        <taxon>Pirellulaceae</taxon>
        <taxon>Pirellula</taxon>
    </lineage>
</organism>
<dbReference type="eggNOG" id="COG3682">
    <property type="taxonomic scope" value="Bacteria"/>
</dbReference>
<dbReference type="STRING" id="530564.Psta_3691"/>
<evidence type="ECO:0000313" key="7">
    <source>
        <dbReference type="Proteomes" id="UP000001887"/>
    </source>
</evidence>
<keyword evidence="3" id="KW-0238">DNA-binding</keyword>
<feature type="compositionally biased region" description="Basic and acidic residues" evidence="5">
    <location>
        <begin position="144"/>
        <end position="153"/>
    </location>
</feature>
<dbReference type="InterPro" id="IPR036390">
    <property type="entry name" value="WH_DNA-bd_sf"/>
</dbReference>
<feature type="region of interest" description="Disordered" evidence="5">
    <location>
        <begin position="127"/>
        <end position="153"/>
    </location>
</feature>
<sequence>MSQQRDSLGKVELEILQLIDKLQPVTVRTLVDHLAESSGQARTTILTVVERIRKKGFVSRRKIGGVFHYSPRIPVTQLLQRLVTDFVSNVLGGSVSPVVAYLQKTQQVDPAELAELRAIVEQLESQQHLSNKASPSSHCLDNSLHGESEKGAS</sequence>
<keyword evidence="4" id="KW-0804">Transcription</keyword>
<name>D2QZY4_PIRSD</name>
<keyword evidence="2" id="KW-0805">Transcription regulation</keyword>
<dbReference type="SUPFAM" id="SSF46785">
    <property type="entry name" value="Winged helix' DNA-binding domain"/>
    <property type="match status" value="1"/>
</dbReference>
<reference evidence="6 7" key="1">
    <citation type="journal article" date="2009" name="Stand. Genomic Sci.">
        <title>Complete genome sequence of Pirellula staleyi type strain (ATCC 27377).</title>
        <authorList>
            <person name="Clum A."/>
            <person name="Tindall B.J."/>
            <person name="Sikorski J."/>
            <person name="Ivanova N."/>
            <person name="Mavrommatis K."/>
            <person name="Lucas S."/>
            <person name="Glavina del Rio T."/>
            <person name="Nolan M."/>
            <person name="Chen F."/>
            <person name="Tice H."/>
            <person name="Pitluck S."/>
            <person name="Cheng J.F."/>
            <person name="Chertkov O."/>
            <person name="Brettin T."/>
            <person name="Han C."/>
            <person name="Detter J.C."/>
            <person name="Kuske C."/>
            <person name="Bruce D."/>
            <person name="Goodwin L."/>
            <person name="Ovchinikova G."/>
            <person name="Pati A."/>
            <person name="Mikhailova N."/>
            <person name="Chen A."/>
            <person name="Palaniappan K."/>
            <person name="Land M."/>
            <person name="Hauser L."/>
            <person name="Chang Y.J."/>
            <person name="Jeffries C.D."/>
            <person name="Chain P."/>
            <person name="Rohde M."/>
            <person name="Goker M."/>
            <person name="Bristow J."/>
            <person name="Eisen J.A."/>
            <person name="Markowitz V."/>
            <person name="Hugenholtz P."/>
            <person name="Kyrpides N.C."/>
            <person name="Klenk H.P."/>
            <person name="Lapidus A."/>
        </authorList>
    </citation>
    <scope>NUCLEOTIDE SEQUENCE [LARGE SCALE GENOMIC DNA]</scope>
    <source>
        <strain evidence="7">ATCC 27377 / DSM 6068 / ICPB 4128</strain>
    </source>
</reference>
<evidence type="ECO:0000256" key="3">
    <source>
        <dbReference type="ARBA" id="ARBA00023125"/>
    </source>
</evidence>
<comment type="similarity">
    <text evidence="1">Belongs to the BlaI transcriptional regulatory family.</text>
</comment>
<gene>
    <name evidence="6" type="ordered locus">Psta_3691</name>
</gene>
<accession>D2QZY4</accession>
<dbReference type="InterPro" id="IPR036388">
    <property type="entry name" value="WH-like_DNA-bd_sf"/>
</dbReference>
<dbReference type="Proteomes" id="UP000001887">
    <property type="component" value="Chromosome"/>
</dbReference>
<dbReference type="GO" id="GO:0003677">
    <property type="term" value="F:DNA binding"/>
    <property type="evidence" value="ECO:0007669"/>
    <property type="project" value="UniProtKB-KW"/>
</dbReference>
<keyword evidence="7" id="KW-1185">Reference proteome</keyword>
<dbReference type="Gene3D" id="1.10.4040.10">
    <property type="entry name" value="Penicillinase repressor domain"/>
    <property type="match status" value="1"/>
</dbReference>
<evidence type="ECO:0000256" key="2">
    <source>
        <dbReference type="ARBA" id="ARBA00023015"/>
    </source>
</evidence>
<evidence type="ECO:0000256" key="1">
    <source>
        <dbReference type="ARBA" id="ARBA00011046"/>
    </source>
</evidence>
<dbReference type="OrthoDB" id="9813987at2"/>
<dbReference type="EMBL" id="CP001848">
    <property type="protein sequence ID" value="ADB18349.1"/>
    <property type="molecule type" value="Genomic_DNA"/>
</dbReference>
<dbReference type="KEGG" id="psl:Psta_3691"/>
<dbReference type="HOGENOM" id="CLU_119090_4_3_0"/>
<evidence type="ECO:0000313" key="6">
    <source>
        <dbReference type="EMBL" id="ADB18349.1"/>
    </source>
</evidence>
<dbReference type="InterPro" id="IPR005650">
    <property type="entry name" value="BlaI_family"/>
</dbReference>
<dbReference type="Pfam" id="PF03965">
    <property type="entry name" value="Penicillinase_R"/>
    <property type="match status" value="1"/>
</dbReference>
<dbReference type="PIRSF" id="PIRSF019455">
    <property type="entry name" value="CopR_AtkY"/>
    <property type="match status" value="1"/>
</dbReference>